<dbReference type="GeneID" id="66682651"/>
<dbReference type="PANTHER" id="PTHR38008:SF2">
    <property type="entry name" value="HEMOLYSIN"/>
    <property type="match status" value="1"/>
</dbReference>
<dbReference type="PANTHER" id="PTHR38008">
    <property type="entry name" value="HEMOLYSIN-RELATED"/>
    <property type="match status" value="1"/>
</dbReference>
<gene>
    <name evidence="2" type="ORF">BAE39_18350</name>
</gene>
<name>A0A1A5IMC9_RHILI</name>
<keyword evidence="1" id="KW-0732">Signal</keyword>
<accession>A0A1A5IMC9</accession>
<feature type="chain" id="PRO_5009827130" description="DUF333 domain-containing protein" evidence="1">
    <location>
        <begin position="21"/>
        <end position="89"/>
    </location>
</feature>
<organism evidence="2 3">
    <name type="scientific">Rhizobium loti</name>
    <name type="common">Mesorhizobium loti</name>
    <dbReference type="NCBI Taxonomy" id="381"/>
    <lineage>
        <taxon>Bacteria</taxon>
        <taxon>Pseudomonadati</taxon>
        <taxon>Pseudomonadota</taxon>
        <taxon>Alphaproteobacteria</taxon>
        <taxon>Hyphomicrobiales</taxon>
        <taxon>Phyllobacteriaceae</taxon>
        <taxon>Mesorhizobium</taxon>
    </lineage>
</organism>
<dbReference type="InterPro" id="IPR005590">
    <property type="entry name" value="DUF333"/>
</dbReference>
<comment type="caution">
    <text evidence="2">The sequence shown here is derived from an EMBL/GenBank/DDBJ whole genome shotgun (WGS) entry which is preliminary data.</text>
</comment>
<dbReference type="RefSeq" id="WP_032931317.1">
    <property type="nucleotide sequence ID" value="NZ_LZTH01000001.1"/>
</dbReference>
<dbReference type="EMBL" id="LZTJ01000023">
    <property type="protein sequence ID" value="OBP74313.1"/>
    <property type="molecule type" value="Genomic_DNA"/>
</dbReference>
<evidence type="ECO:0008006" key="4">
    <source>
        <dbReference type="Google" id="ProtNLM"/>
    </source>
</evidence>
<dbReference type="Proteomes" id="UP000093748">
    <property type="component" value="Unassembled WGS sequence"/>
</dbReference>
<dbReference type="Pfam" id="PF03891">
    <property type="entry name" value="DUF333"/>
    <property type="match status" value="1"/>
</dbReference>
<proteinExistence type="predicted"/>
<reference evidence="3" key="1">
    <citation type="submission" date="2016-06" db="EMBL/GenBank/DDBJ databases">
        <title>NZP2037 Pacbio-Illumina hybrid assembly.</title>
        <authorList>
            <person name="Ramsay J.P."/>
        </authorList>
    </citation>
    <scope>NUCLEOTIDE SEQUENCE [LARGE SCALE GENOMIC DNA]</scope>
    <source>
        <strain evidence="3">R7ANS::ICEMlSym2042</strain>
    </source>
</reference>
<evidence type="ECO:0000313" key="3">
    <source>
        <dbReference type="Proteomes" id="UP000093748"/>
    </source>
</evidence>
<dbReference type="OrthoDB" id="148878at2"/>
<protein>
    <recommendedName>
        <fullName evidence="4">DUF333 domain-containing protein</fullName>
    </recommendedName>
</protein>
<dbReference type="AlphaFoldDB" id="A0A1A5IMC9"/>
<sequence length="89" mass="9510">MKKFSILAAGLALMSSMPFAAGAAAQKPVGMANPASVHCGEIGGRLVIRKDRAGNEYGFCRLPRGRLCEEWALFRDNKCVGPKAAMRGK</sequence>
<evidence type="ECO:0000256" key="1">
    <source>
        <dbReference type="SAM" id="SignalP"/>
    </source>
</evidence>
<feature type="signal peptide" evidence="1">
    <location>
        <begin position="1"/>
        <end position="20"/>
    </location>
</feature>
<evidence type="ECO:0000313" key="2">
    <source>
        <dbReference type="EMBL" id="OBP74313.1"/>
    </source>
</evidence>